<dbReference type="GO" id="GO:0071555">
    <property type="term" value="P:cell wall organization"/>
    <property type="evidence" value="ECO:0007669"/>
    <property type="project" value="UniProtKB-KW"/>
</dbReference>
<evidence type="ECO:0000256" key="15">
    <source>
        <dbReference type="RuleBase" id="RU004016"/>
    </source>
</evidence>
<keyword evidence="10" id="KW-0573">Peptidoglycan synthesis</keyword>
<feature type="domain" description="Peptidase S11 D-Ala-D-Ala carboxypeptidase A C-terminal" evidence="18">
    <location>
        <begin position="313"/>
        <end position="394"/>
    </location>
</feature>
<evidence type="ECO:0000256" key="14">
    <source>
        <dbReference type="PIRSR" id="PIRSR618044-2"/>
    </source>
</evidence>
<evidence type="ECO:0000259" key="17">
    <source>
        <dbReference type="Pfam" id="PF00768"/>
    </source>
</evidence>
<keyword evidence="5 19" id="KW-0121">Carboxypeptidase</keyword>
<dbReference type="Gene3D" id="3.40.710.10">
    <property type="entry name" value="DD-peptidase/beta-lactamase superfamily"/>
    <property type="match status" value="1"/>
</dbReference>
<dbReference type="PANTHER" id="PTHR21581">
    <property type="entry name" value="D-ALANYL-D-ALANINE CARBOXYPEPTIDASE"/>
    <property type="match status" value="1"/>
</dbReference>
<sequence>MKFLHRIILSLMTVVMVATSTSSVPVQAAANPDLKVKAAVAVDADTGQVLYDKNRNQTLPVASMSKLLSVYIVLQAVHTGKLHWDQRVKVSKPVAKLSQNSEYTNVPLTAGKTYTVRALYQAALIYSANGAIEALAAAEAGSSRQFVSQMKTSAKQLGFKDAKIYNACGLTSGQVKGLGYQKTANAAENAWSATDTARLSMALLKRYPEILKTASVKQMWFAKGTSDQTEMTNWNWMLPGGSAADANLPVDGLKTGTSDAAGANFAGTVKKSGHRLVTVVMGAAHQSASDPARFTQTRLLLNHVYQTMRPVTLKRGTALNTVPTHDGKQKTVKAGLSQPTTVWLTADQSWADIKGTVDLAPSVKRAGALEAPVKQGHVIGTAHLTIAGQPITTVRPSTLQAMTLQPVEKANWFVRTWRNLVNLF</sequence>
<dbReference type="UniPathway" id="UPA00219"/>
<feature type="binding site" evidence="14">
    <location>
        <position position="254"/>
    </location>
    <ligand>
        <name>substrate</name>
    </ligand>
</feature>
<evidence type="ECO:0000256" key="13">
    <source>
        <dbReference type="PIRSR" id="PIRSR618044-1"/>
    </source>
</evidence>
<protein>
    <recommendedName>
        <fullName evidence="4">serine-type D-Ala-D-Ala carboxypeptidase</fullName>
        <ecNumber evidence="4">3.4.16.4</ecNumber>
    </recommendedName>
</protein>
<comment type="caution">
    <text evidence="19">The sequence shown here is derived from an EMBL/GenBank/DDBJ whole genome shotgun (WGS) entry which is preliminary data.</text>
</comment>
<keyword evidence="8" id="KW-0378">Hydrolase</keyword>
<evidence type="ECO:0000256" key="11">
    <source>
        <dbReference type="ARBA" id="ARBA00023316"/>
    </source>
</evidence>
<dbReference type="EMBL" id="QCXQ01000003">
    <property type="protein sequence ID" value="PWF99738.1"/>
    <property type="molecule type" value="Genomic_DNA"/>
</dbReference>
<dbReference type="Gene3D" id="2.60.410.10">
    <property type="entry name" value="D-Ala-D-Ala carboxypeptidase, C-terminal domain"/>
    <property type="match status" value="1"/>
</dbReference>
<keyword evidence="6" id="KW-0645">Protease</keyword>
<dbReference type="SUPFAM" id="SSF69189">
    <property type="entry name" value="Penicillin-binding protein associated domain"/>
    <property type="match status" value="1"/>
</dbReference>
<feature type="active site" description="Proton acceptor" evidence="13">
    <location>
        <position position="66"/>
    </location>
</feature>
<dbReference type="InterPro" id="IPR015956">
    <property type="entry name" value="Peniciliin-bd_prot_C_sf"/>
</dbReference>
<dbReference type="GO" id="GO:0009252">
    <property type="term" value="P:peptidoglycan biosynthetic process"/>
    <property type="evidence" value="ECO:0007669"/>
    <property type="project" value="UniProtKB-UniPathway"/>
</dbReference>
<feature type="domain" description="Peptidase S11 D-alanyl-D-alanine carboxypeptidase A N-terminal" evidence="17">
    <location>
        <begin position="27"/>
        <end position="284"/>
    </location>
</feature>
<evidence type="ECO:0000313" key="19">
    <source>
        <dbReference type="EMBL" id="PWF99738.1"/>
    </source>
</evidence>
<evidence type="ECO:0000259" key="18">
    <source>
        <dbReference type="Pfam" id="PF07943"/>
    </source>
</evidence>
<dbReference type="Proteomes" id="UP000245080">
    <property type="component" value="Unassembled WGS sequence"/>
</dbReference>
<evidence type="ECO:0000256" key="3">
    <source>
        <dbReference type="ARBA" id="ARBA00007164"/>
    </source>
</evidence>
<feature type="active site" evidence="13">
    <location>
        <position position="127"/>
    </location>
</feature>
<dbReference type="Pfam" id="PF07943">
    <property type="entry name" value="PBP5_C"/>
    <property type="match status" value="1"/>
</dbReference>
<dbReference type="Pfam" id="PF00768">
    <property type="entry name" value="Peptidase_S11"/>
    <property type="match status" value="1"/>
</dbReference>
<comment type="similarity">
    <text evidence="3 15">Belongs to the peptidase S11 family.</text>
</comment>
<name>A0A2V1MXK7_9LACO</name>
<dbReference type="OrthoDB" id="9791132at2"/>
<dbReference type="InterPro" id="IPR012338">
    <property type="entry name" value="Beta-lactam/transpept-like"/>
</dbReference>
<organism evidence="19 20">
    <name type="scientific">Levilactobacillus bambusae</name>
    <dbReference type="NCBI Taxonomy" id="2024736"/>
    <lineage>
        <taxon>Bacteria</taxon>
        <taxon>Bacillati</taxon>
        <taxon>Bacillota</taxon>
        <taxon>Bacilli</taxon>
        <taxon>Lactobacillales</taxon>
        <taxon>Lactobacillaceae</taxon>
        <taxon>Levilactobacillus</taxon>
    </lineage>
</organism>
<keyword evidence="9" id="KW-0133">Cell shape</keyword>
<evidence type="ECO:0000256" key="2">
    <source>
        <dbReference type="ARBA" id="ARBA00004752"/>
    </source>
</evidence>
<evidence type="ECO:0000256" key="9">
    <source>
        <dbReference type="ARBA" id="ARBA00022960"/>
    </source>
</evidence>
<evidence type="ECO:0000256" key="1">
    <source>
        <dbReference type="ARBA" id="ARBA00003217"/>
    </source>
</evidence>
<dbReference type="GO" id="GO:0009002">
    <property type="term" value="F:serine-type D-Ala-D-Ala carboxypeptidase activity"/>
    <property type="evidence" value="ECO:0007669"/>
    <property type="project" value="UniProtKB-EC"/>
</dbReference>
<evidence type="ECO:0000256" key="12">
    <source>
        <dbReference type="ARBA" id="ARBA00034000"/>
    </source>
</evidence>
<dbReference type="InterPro" id="IPR012907">
    <property type="entry name" value="Peptidase_S11_C"/>
</dbReference>
<evidence type="ECO:0000256" key="16">
    <source>
        <dbReference type="SAM" id="SignalP"/>
    </source>
</evidence>
<dbReference type="SUPFAM" id="SSF56601">
    <property type="entry name" value="beta-lactamase/transpeptidase-like"/>
    <property type="match status" value="1"/>
</dbReference>
<dbReference type="PRINTS" id="PR00725">
    <property type="entry name" value="DADACBPTASE1"/>
</dbReference>
<dbReference type="RefSeq" id="WP_109250593.1">
    <property type="nucleotide sequence ID" value="NZ_QCXQ01000003.1"/>
</dbReference>
<dbReference type="InterPro" id="IPR037167">
    <property type="entry name" value="Peptidase_S11_C_sf"/>
</dbReference>
<comment type="catalytic activity">
    <reaction evidence="12">
        <text>Preferential cleavage: (Ac)2-L-Lys-D-Ala-|-D-Ala. Also transpeptidation of peptidyl-alanyl moieties that are N-acyl substituents of D-alanine.</text>
        <dbReference type="EC" id="3.4.16.4"/>
    </reaction>
</comment>
<feature type="chain" id="PRO_5015854406" description="serine-type D-Ala-D-Ala carboxypeptidase" evidence="16">
    <location>
        <begin position="29"/>
        <end position="424"/>
    </location>
</feature>
<dbReference type="AlphaFoldDB" id="A0A2V1MXK7"/>
<feature type="active site" description="Acyl-ester intermediate" evidence="13">
    <location>
        <position position="63"/>
    </location>
</feature>
<evidence type="ECO:0000256" key="8">
    <source>
        <dbReference type="ARBA" id="ARBA00022801"/>
    </source>
</evidence>
<comment type="function">
    <text evidence="1">Removes C-terminal D-alanyl residues from sugar-peptide cell wall precursors.</text>
</comment>
<dbReference type="GO" id="GO:0008360">
    <property type="term" value="P:regulation of cell shape"/>
    <property type="evidence" value="ECO:0007669"/>
    <property type="project" value="UniProtKB-KW"/>
</dbReference>
<evidence type="ECO:0000256" key="5">
    <source>
        <dbReference type="ARBA" id="ARBA00022645"/>
    </source>
</evidence>
<accession>A0A2V1MXK7</accession>
<dbReference type="InterPro" id="IPR001967">
    <property type="entry name" value="Peptidase_S11_N"/>
</dbReference>
<gene>
    <name evidence="19" type="ORF">DCM90_06670</name>
</gene>
<evidence type="ECO:0000256" key="7">
    <source>
        <dbReference type="ARBA" id="ARBA00022729"/>
    </source>
</evidence>
<dbReference type="PANTHER" id="PTHR21581:SF11">
    <property type="entry name" value="D-ALANYL-D-ALANINE CARBOXYPEPTIDASE DACA"/>
    <property type="match status" value="1"/>
</dbReference>
<dbReference type="EC" id="3.4.16.4" evidence="4"/>
<comment type="pathway">
    <text evidence="2">Cell wall biogenesis; peptidoglycan biosynthesis.</text>
</comment>
<dbReference type="GO" id="GO:0006508">
    <property type="term" value="P:proteolysis"/>
    <property type="evidence" value="ECO:0007669"/>
    <property type="project" value="UniProtKB-KW"/>
</dbReference>
<evidence type="ECO:0000256" key="6">
    <source>
        <dbReference type="ARBA" id="ARBA00022670"/>
    </source>
</evidence>
<reference evidence="19 20" key="1">
    <citation type="journal article" date="2018" name="Int. J. Syst. Evol. Microbiol.">
        <title>Lactobacillus bambusae sp. nov., isolated from a traditional fermented Ma-bamboo shoots of Taiwan.</title>
        <authorList>
            <person name="Wang L.-T."/>
        </authorList>
    </citation>
    <scope>NUCLEOTIDE SEQUENCE [LARGE SCALE GENOMIC DNA]</scope>
    <source>
        <strain evidence="19 20">BS-W1</strain>
    </source>
</reference>
<evidence type="ECO:0000256" key="10">
    <source>
        <dbReference type="ARBA" id="ARBA00022984"/>
    </source>
</evidence>
<evidence type="ECO:0000256" key="4">
    <source>
        <dbReference type="ARBA" id="ARBA00012448"/>
    </source>
</evidence>
<proteinExistence type="inferred from homology"/>
<keyword evidence="11" id="KW-0961">Cell wall biogenesis/degradation</keyword>
<feature type="signal peptide" evidence="16">
    <location>
        <begin position="1"/>
        <end position="28"/>
    </location>
</feature>
<keyword evidence="7 16" id="KW-0732">Signal</keyword>
<keyword evidence="20" id="KW-1185">Reference proteome</keyword>
<dbReference type="InterPro" id="IPR018044">
    <property type="entry name" value="Peptidase_S11"/>
</dbReference>
<evidence type="ECO:0000313" key="20">
    <source>
        <dbReference type="Proteomes" id="UP000245080"/>
    </source>
</evidence>